<keyword evidence="4" id="KW-1185">Reference proteome</keyword>
<feature type="domain" description="Activator of Hsp90 ATPase homologue 1/2-like C-terminal" evidence="2">
    <location>
        <begin position="13"/>
        <end position="138"/>
    </location>
</feature>
<dbReference type="Pfam" id="PF08327">
    <property type="entry name" value="AHSA1"/>
    <property type="match status" value="1"/>
</dbReference>
<evidence type="ECO:0000256" key="1">
    <source>
        <dbReference type="ARBA" id="ARBA00006817"/>
    </source>
</evidence>
<proteinExistence type="inferred from homology"/>
<reference evidence="3" key="1">
    <citation type="journal article" date="2014" name="Int. J. Syst. Evol. Microbiol.">
        <title>Complete genome of a new Firmicutes species belonging to the dominant human colonic microbiota ('Ruminococcus bicirculans') reveals two chromosomes and a selective capacity to utilize plant glucans.</title>
        <authorList>
            <consortium name="NISC Comparative Sequencing Program"/>
            <person name="Wegmann U."/>
            <person name="Louis P."/>
            <person name="Goesmann A."/>
            <person name="Henrissat B."/>
            <person name="Duncan S.H."/>
            <person name="Flint H.J."/>
        </authorList>
    </citation>
    <scope>NUCLEOTIDE SEQUENCE</scope>
    <source>
        <strain evidence="3">NBRC 108219</strain>
    </source>
</reference>
<dbReference type="CDD" id="cd07814">
    <property type="entry name" value="SRPBCC_CalC_Aha1-like"/>
    <property type="match status" value="1"/>
</dbReference>
<comment type="caution">
    <text evidence="3">The sequence shown here is derived from an EMBL/GenBank/DDBJ whole genome shotgun (WGS) entry which is preliminary data.</text>
</comment>
<evidence type="ECO:0000313" key="3">
    <source>
        <dbReference type="EMBL" id="GLQ22327.1"/>
    </source>
</evidence>
<comment type="similarity">
    <text evidence="1">Belongs to the AHA1 family.</text>
</comment>
<dbReference type="InterPro" id="IPR013538">
    <property type="entry name" value="ASHA1/2-like_C"/>
</dbReference>
<protein>
    <recommendedName>
        <fullName evidence="2">Activator of Hsp90 ATPase homologue 1/2-like C-terminal domain-containing protein</fullName>
    </recommendedName>
</protein>
<organism evidence="3 4">
    <name type="scientific">Algimonas ampicilliniresistens</name>
    <dbReference type="NCBI Taxonomy" id="1298735"/>
    <lineage>
        <taxon>Bacteria</taxon>
        <taxon>Pseudomonadati</taxon>
        <taxon>Pseudomonadota</taxon>
        <taxon>Alphaproteobacteria</taxon>
        <taxon>Maricaulales</taxon>
        <taxon>Robiginitomaculaceae</taxon>
        <taxon>Algimonas</taxon>
    </lineage>
</organism>
<dbReference type="InterPro" id="IPR023393">
    <property type="entry name" value="START-like_dom_sf"/>
</dbReference>
<gene>
    <name evidence="3" type="ORF">GCM10007853_02010</name>
</gene>
<name>A0ABQ5V7S6_9PROT</name>
<dbReference type="Gene3D" id="3.30.530.20">
    <property type="match status" value="1"/>
</dbReference>
<reference evidence="3" key="2">
    <citation type="submission" date="2023-01" db="EMBL/GenBank/DDBJ databases">
        <title>Draft genome sequence of Algimonas ampicilliniresistens strain NBRC 108219.</title>
        <authorList>
            <person name="Sun Q."/>
            <person name="Mori K."/>
        </authorList>
    </citation>
    <scope>NUCLEOTIDE SEQUENCE</scope>
    <source>
        <strain evidence="3">NBRC 108219</strain>
    </source>
</reference>
<evidence type="ECO:0000313" key="4">
    <source>
        <dbReference type="Proteomes" id="UP001161391"/>
    </source>
</evidence>
<sequence>MTRLTLKKTIILKAPPDHVWKFLTEKNRLATWFHEGETDFEANGIYALVTNTLGKEGTRLVWGKVLTFDPPRKLVHTFTHQGLMDVETTCTWTLKAVDQGTILSLEHTGFEKASDGFSQVADHDIGWDDHFARLRRVVS</sequence>
<dbReference type="RefSeq" id="WP_284386648.1">
    <property type="nucleotide sequence ID" value="NZ_BSNK01000001.1"/>
</dbReference>
<accession>A0ABQ5V7S6</accession>
<dbReference type="Proteomes" id="UP001161391">
    <property type="component" value="Unassembled WGS sequence"/>
</dbReference>
<dbReference type="SUPFAM" id="SSF55961">
    <property type="entry name" value="Bet v1-like"/>
    <property type="match status" value="1"/>
</dbReference>
<dbReference type="EMBL" id="BSNK01000001">
    <property type="protein sequence ID" value="GLQ22327.1"/>
    <property type="molecule type" value="Genomic_DNA"/>
</dbReference>
<evidence type="ECO:0000259" key="2">
    <source>
        <dbReference type="Pfam" id="PF08327"/>
    </source>
</evidence>